<reference evidence="2" key="1">
    <citation type="journal article" date="2015" name="Nat. Genet.">
        <title>The genome and transcriptome of the zoonotic hookworm Ancylostoma ceylanicum identify infection-specific gene families.</title>
        <authorList>
            <person name="Schwarz E.M."/>
            <person name="Hu Y."/>
            <person name="Antoshechkin I."/>
            <person name="Miller M.M."/>
            <person name="Sternberg P.W."/>
            <person name="Aroian R.V."/>
        </authorList>
    </citation>
    <scope>NUCLEOTIDE SEQUENCE</scope>
    <source>
        <strain evidence="2">HY135</strain>
    </source>
</reference>
<accession>A0A016WP05</accession>
<evidence type="ECO:0000313" key="1">
    <source>
        <dbReference type="EMBL" id="EYC40763.1"/>
    </source>
</evidence>
<organism evidence="1 2">
    <name type="scientific">Ancylostoma ceylanicum</name>
    <dbReference type="NCBI Taxonomy" id="53326"/>
    <lineage>
        <taxon>Eukaryota</taxon>
        <taxon>Metazoa</taxon>
        <taxon>Ecdysozoa</taxon>
        <taxon>Nematoda</taxon>
        <taxon>Chromadorea</taxon>
        <taxon>Rhabditida</taxon>
        <taxon>Rhabditina</taxon>
        <taxon>Rhabditomorpha</taxon>
        <taxon>Strongyloidea</taxon>
        <taxon>Ancylostomatidae</taxon>
        <taxon>Ancylostomatinae</taxon>
        <taxon>Ancylostoma</taxon>
    </lineage>
</organism>
<keyword evidence="2" id="KW-1185">Reference proteome</keyword>
<protein>
    <submittedName>
        <fullName evidence="1">Uncharacterized protein</fullName>
    </submittedName>
</protein>
<sequence length="121" mass="14107">MEPRISLLLIGNSCVYVSLNMRTSQQPRNIPTPSCSARRVMHGRVENFNIYLDLQVFRATFVMCPGFPKESKSMKAQMILEEQEVLFLGVRRSPRNRSPRNMRARNRGYSMSPVMRDFHQI</sequence>
<dbReference type="Proteomes" id="UP000024635">
    <property type="component" value="Unassembled WGS sequence"/>
</dbReference>
<name>A0A016WP05_9BILA</name>
<comment type="caution">
    <text evidence="1">The sequence shown here is derived from an EMBL/GenBank/DDBJ whole genome shotgun (WGS) entry which is preliminary data.</text>
</comment>
<gene>
    <name evidence="1" type="primary">Acey_s0599.g482</name>
    <name evidence="1" type="ORF">Y032_0599g482</name>
</gene>
<dbReference type="EMBL" id="JARK01000199">
    <property type="protein sequence ID" value="EYC40763.1"/>
    <property type="molecule type" value="Genomic_DNA"/>
</dbReference>
<evidence type="ECO:0000313" key="2">
    <source>
        <dbReference type="Proteomes" id="UP000024635"/>
    </source>
</evidence>
<dbReference type="AlphaFoldDB" id="A0A016WP05"/>
<proteinExistence type="predicted"/>